<feature type="domain" description="Carboxylesterase type B" evidence="4">
    <location>
        <begin position="19"/>
        <end position="455"/>
    </location>
</feature>
<dbReference type="SUPFAM" id="SSF53474">
    <property type="entry name" value="alpha/beta-Hydrolases"/>
    <property type="match status" value="1"/>
</dbReference>
<dbReference type="Proteomes" id="UP000053558">
    <property type="component" value="Unassembled WGS sequence"/>
</dbReference>
<evidence type="ECO:0000256" key="1">
    <source>
        <dbReference type="ARBA" id="ARBA00005964"/>
    </source>
</evidence>
<protein>
    <recommendedName>
        <fullName evidence="3">Carboxylic ester hydrolase</fullName>
        <ecNumber evidence="3">3.1.1.-</ecNumber>
    </recommendedName>
</protein>
<dbReference type="PANTHER" id="PTHR43142">
    <property type="entry name" value="CARBOXYLIC ESTER HYDROLASE"/>
    <property type="match status" value="1"/>
</dbReference>
<dbReference type="AlphaFoldDB" id="A0A5M3M7A3"/>
<evidence type="ECO:0000313" key="6">
    <source>
        <dbReference type="Proteomes" id="UP000053558"/>
    </source>
</evidence>
<evidence type="ECO:0000256" key="2">
    <source>
        <dbReference type="ARBA" id="ARBA00022801"/>
    </source>
</evidence>
<dbReference type="Gene3D" id="3.40.50.1820">
    <property type="entry name" value="alpha/beta hydrolase"/>
    <property type="match status" value="1"/>
</dbReference>
<dbReference type="GO" id="GO:0016787">
    <property type="term" value="F:hydrolase activity"/>
    <property type="evidence" value="ECO:0007669"/>
    <property type="project" value="UniProtKB-KW"/>
</dbReference>
<evidence type="ECO:0000259" key="4">
    <source>
        <dbReference type="Pfam" id="PF00135"/>
    </source>
</evidence>
<dbReference type="PROSITE" id="PS00122">
    <property type="entry name" value="CARBOXYLESTERASE_B_1"/>
    <property type="match status" value="1"/>
</dbReference>
<gene>
    <name evidence="5" type="ORF">CONPUDRAFT_93462</name>
</gene>
<dbReference type="InterPro" id="IPR019826">
    <property type="entry name" value="Carboxylesterase_B_AS"/>
</dbReference>
<dbReference type="PANTHER" id="PTHR43142:SF1">
    <property type="entry name" value="CARBOXYLIC ESTER HYDROLASE"/>
    <property type="match status" value="1"/>
</dbReference>
<comment type="similarity">
    <text evidence="1 3">Belongs to the type-B carboxylesterase/lipase family.</text>
</comment>
<dbReference type="EMBL" id="JH711589">
    <property type="protein sequence ID" value="EIW75118.1"/>
    <property type="molecule type" value="Genomic_DNA"/>
</dbReference>
<dbReference type="KEGG" id="cput:CONPUDRAFT_93462"/>
<evidence type="ECO:0000313" key="5">
    <source>
        <dbReference type="EMBL" id="EIW75118.1"/>
    </source>
</evidence>
<dbReference type="InterPro" id="IPR002018">
    <property type="entry name" value="CarbesteraseB"/>
</dbReference>
<dbReference type="OMA" id="RIMLGEC"/>
<sequence length="542" mass="59784">MSGIKSHLGEQLRNGLRVSVKTRFGRVTGARAANGAIAFLEVPYALPPKRFSDPDPLPPTFRYEDKEYVYETKHCAQPGNDGQSAGTPPVHRVGMGEPSEDPLYVNIVCPSDFSPESKYPVRVYIHGGFLQFGSPHGLSSQAQFVAETRKEVWVNIGYRLSIFGFLACDEPRIEGNYGFKDQWLALQWVKDNIVNFGGDVDDIRLSGLSAGAHSVHQILHHVSHLPAGQVAPFHSVQMQSNGFLTTPKSLAELRPQYHDLCTALGLSPTDPSTLEKLRDPSQISASKLTDLITSEELGMHGTFRGALDGTWLPTSVDPMAWQRSGALARALKAKGVRSISIGDLTEEWYLYAIAHPVHAPRDAYTNMLRYYPESVVRALFDAYAKRGVTPGETAASAFDYMGRVVADGQVHIPVRMFVRDFAGAGGVPVVRYEIRWTPEQVRPKGYVTHATDRPLWALRTPELSPEQEHVALAWLDAIDAAHAELEGGQGSGVLAWLRTKTRGVKDILTLKEDKTIGWTVDKKWDELMSIVPVLPGESKAKL</sequence>
<dbReference type="OrthoDB" id="6846267at2759"/>
<dbReference type="RefSeq" id="XP_007774550.1">
    <property type="nucleotide sequence ID" value="XM_007776360.1"/>
</dbReference>
<dbReference type="InterPro" id="IPR029058">
    <property type="entry name" value="AB_hydrolase_fold"/>
</dbReference>
<organism evidence="5 6">
    <name type="scientific">Coniophora puteana (strain RWD-64-598)</name>
    <name type="common">Brown rot fungus</name>
    <dbReference type="NCBI Taxonomy" id="741705"/>
    <lineage>
        <taxon>Eukaryota</taxon>
        <taxon>Fungi</taxon>
        <taxon>Dikarya</taxon>
        <taxon>Basidiomycota</taxon>
        <taxon>Agaricomycotina</taxon>
        <taxon>Agaricomycetes</taxon>
        <taxon>Agaricomycetidae</taxon>
        <taxon>Boletales</taxon>
        <taxon>Coniophorineae</taxon>
        <taxon>Coniophoraceae</taxon>
        <taxon>Coniophora</taxon>
    </lineage>
</organism>
<reference evidence="6" key="1">
    <citation type="journal article" date="2012" name="Science">
        <title>The Paleozoic origin of enzymatic lignin decomposition reconstructed from 31 fungal genomes.</title>
        <authorList>
            <person name="Floudas D."/>
            <person name="Binder M."/>
            <person name="Riley R."/>
            <person name="Barry K."/>
            <person name="Blanchette R.A."/>
            <person name="Henrissat B."/>
            <person name="Martinez A.T."/>
            <person name="Otillar R."/>
            <person name="Spatafora J.W."/>
            <person name="Yadav J.S."/>
            <person name="Aerts A."/>
            <person name="Benoit I."/>
            <person name="Boyd A."/>
            <person name="Carlson A."/>
            <person name="Copeland A."/>
            <person name="Coutinho P.M."/>
            <person name="de Vries R.P."/>
            <person name="Ferreira P."/>
            <person name="Findley K."/>
            <person name="Foster B."/>
            <person name="Gaskell J."/>
            <person name="Glotzer D."/>
            <person name="Gorecki P."/>
            <person name="Heitman J."/>
            <person name="Hesse C."/>
            <person name="Hori C."/>
            <person name="Igarashi K."/>
            <person name="Jurgens J.A."/>
            <person name="Kallen N."/>
            <person name="Kersten P."/>
            <person name="Kohler A."/>
            <person name="Kuees U."/>
            <person name="Kumar T.K.A."/>
            <person name="Kuo A."/>
            <person name="LaButti K."/>
            <person name="Larrondo L.F."/>
            <person name="Lindquist E."/>
            <person name="Ling A."/>
            <person name="Lombard V."/>
            <person name="Lucas S."/>
            <person name="Lundell T."/>
            <person name="Martin R."/>
            <person name="McLaughlin D.J."/>
            <person name="Morgenstern I."/>
            <person name="Morin E."/>
            <person name="Murat C."/>
            <person name="Nagy L.G."/>
            <person name="Nolan M."/>
            <person name="Ohm R.A."/>
            <person name="Patyshakuliyeva A."/>
            <person name="Rokas A."/>
            <person name="Ruiz-Duenas F.J."/>
            <person name="Sabat G."/>
            <person name="Salamov A."/>
            <person name="Samejima M."/>
            <person name="Schmutz J."/>
            <person name="Slot J.C."/>
            <person name="St John F."/>
            <person name="Stenlid J."/>
            <person name="Sun H."/>
            <person name="Sun S."/>
            <person name="Syed K."/>
            <person name="Tsang A."/>
            <person name="Wiebenga A."/>
            <person name="Young D."/>
            <person name="Pisabarro A."/>
            <person name="Eastwood D.C."/>
            <person name="Martin F."/>
            <person name="Cullen D."/>
            <person name="Grigoriev I.V."/>
            <person name="Hibbett D.S."/>
        </authorList>
    </citation>
    <scope>NUCLEOTIDE SEQUENCE [LARGE SCALE GENOMIC DNA]</scope>
    <source>
        <strain evidence="6">RWD-64-598 SS2</strain>
    </source>
</reference>
<proteinExistence type="inferred from homology"/>
<name>A0A5M3M7A3_CONPW</name>
<comment type="caution">
    <text evidence="5">The sequence shown here is derived from an EMBL/GenBank/DDBJ whole genome shotgun (WGS) entry which is preliminary data.</text>
</comment>
<keyword evidence="2 3" id="KW-0378">Hydrolase</keyword>
<dbReference type="EC" id="3.1.1.-" evidence="3"/>
<dbReference type="Pfam" id="PF00135">
    <property type="entry name" value="COesterase"/>
    <property type="match status" value="1"/>
</dbReference>
<evidence type="ECO:0000256" key="3">
    <source>
        <dbReference type="RuleBase" id="RU361235"/>
    </source>
</evidence>
<dbReference type="GeneID" id="19211583"/>
<keyword evidence="6" id="KW-1185">Reference proteome</keyword>
<accession>A0A5M3M7A3</accession>